<evidence type="ECO:0000256" key="1">
    <source>
        <dbReference type="ARBA" id="ARBA00022884"/>
    </source>
</evidence>
<organism evidence="3 4">
    <name type="scientific">Sphingomonas limnosediminicola</name>
    <dbReference type="NCBI Taxonomy" id="940133"/>
    <lineage>
        <taxon>Bacteria</taxon>
        <taxon>Pseudomonadati</taxon>
        <taxon>Pseudomonadota</taxon>
        <taxon>Alphaproteobacteria</taxon>
        <taxon>Sphingomonadales</taxon>
        <taxon>Sphingomonadaceae</taxon>
        <taxon>Sphingomonas</taxon>
    </lineage>
</organism>
<name>A0ABP7KUN9_9SPHN</name>
<feature type="domain" description="ProQ/FinO" evidence="2">
    <location>
        <begin position="3"/>
        <end position="81"/>
    </location>
</feature>
<sequence length="93" mass="10437">MKARHPAAFPTQPLPLKVGIRDDLIAAGWDEREVGVALDFYTLSDRYLRSTYVPGAYRIDLNGCPVAPVQDHEADWARDKERSVLSSPLWGAR</sequence>
<dbReference type="Proteomes" id="UP001500827">
    <property type="component" value="Unassembled WGS sequence"/>
</dbReference>
<comment type="caution">
    <text evidence="3">The sequence shown here is derived from an EMBL/GenBank/DDBJ whole genome shotgun (WGS) entry which is preliminary data.</text>
</comment>
<protein>
    <recommendedName>
        <fullName evidence="2">ProQ/FinO domain-containing protein</fullName>
    </recommendedName>
</protein>
<evidence type="ECO:0000259" key="2">
    <source>
        <dbReference type="Pfam" id="PF04352"/>
    </source>
</evidence>
<dbReference type="EMBL" id="BAABBM010000001">
    <property type="protein sequence ID" value="GAA3887408.1"/>
    <property type="molecule type" value="Genomic_DNA"/>
</dbReference>
<dbReference type="Gene3D" id="1.10.1710.10">
    <property type="entry name" value="ProQ/FinO domain"/>
    <property type="match status" value="1"/>
</dbReference>
<dbReference type="InterPro" id="IPR016103">
    <property type="entry name" value="ProQ/FinO"/>
</dbReference>
<dbReference type="InterPro" id="IPR036442">
    <property type="entry name" value="ProQ/FinO_sf"/>
</dbReference>
<evidence type="ECO:0000313" key="3">
    <source>
        <dbReference type="EMBL" id="GAA3887408.1"/>
    </source>
</evidence>
<keyword evidence="4" id="KW-1185">Reference proteome</keyword>
<dbReference type="Pfam" id="PF04352">
    <property type="entry name" value="ProQ"/>
    <property type="match status" value="1"/>
</dbReference>
<accession>A0ABP7KUN9</accession>
<evidence type="ECO:0000313" key="4">
    <source>
        <dbReference type="Proteomes" id="UP001500827"/>
    </source>
</evidence>
<reference evidence="4" key="1">
    <citation type="journal article" date="2019" name="Int. J. Syst. Evol. Microbiol.">
        <title>The Global Catalogue of Microorganisms (GCM) 10K type strain sequencing project: providing services to taxonomists for standard genome sequencing and annotation.</title>
        <authorList>
            <consortium name="The Broad Institute Genomics Platform"/>
            <consortium name="The Broad Institute Genome Sequencing Center for Infectious Disease"/>
            <person name="Wu L."/>
            <person name="Ma J."/>
        </authorList>
    </citation>
    <scope>NUCLEOTIDE SEQUENCE [LARGE SCALE GENOMIC DNA]</scope>
    <source>
        <strain evidence="4">JCM 17543</strain>
    </source>
</reference>
<gene>
    <name evidence="3" type="ORF">GCM10022276_03100</name>
</gene>
<proteinExistence type="predicted"/>
<keyword evidence="1" id="KW-0694">RNA-binding</keyword>
<dbReference type="SUPFAM" id="SSF48657">
    <property type="entry name" value="FinO-like"/>
    <property type="match status" value="1"/>
</dbReference>